<evidence type="ECO:0000259" key="10">
    <source>
        <dbReference type="PROSITE" id="PS51384"/>
    </source>
</evidence>
<dbReference type="InterPro" id="IPR001041">
    <property type="entry name" value="2Fe-2S_ferredoxin-type"/>
</dbReference>
<dbReference type="PANTHER" id="PTHR47354:SF8">
    <property type="entry name" value="1,2-PHENYLACETYL-COA EPOXIDASE, SUBUNIT E"/>
    <property type="match status" value="1"/>
</dbReference>
<evidence type="ECO:0000256" key="2">
    <source>
        <dbReference type="ARBA" id="ARBA00022630"/>
    </source>
</evidence>
<dbReference type="Pfam" id="PF00111">
    <property type="entry name" value="Fer2"/>
    <property type="match status" value="1"/>
</dbReference>
<dbReference type="AlphaFoldDB" id="A0A3B7MSB2"/>
<dbReference type="InterPro" id="IPR012675">
    <property type="entry name" value="Beta-grasp_dom_sf"/>
</dbReference>
<dbReference type="InterPro" id="IPR008333">
    <property type="entry name" value="Cbr1-like_FAD-bd_dom"/>
</dbReference>
<keyword evidence="4" id="KW-0479">Metal-binding</keyword>
<evidence type="ECO:0000256" key="6">
    <source>
        <dbReference type="ARBA" id="ARBA00023002"/>
    </source>
</evidence>
<dbReference type="InterPro" id="IPR017938">
    <property type="entry name" value="Riboflavin_synthase-like_b-brl"/>
</dbReference>
<dbReference type="PROSITE" id="PS51085">
    <property type="entry name" value="2FE2S_FER_2"/>
    <property type="match status" value="1"/>
</dbReference>
<dbReference type="GO" id="GO:0016491">
    <property type="term" value="F:oxidoreductase activity"/>
    <property type="evidence" value="ECO:0007669"/>
    <property type="project" value="UniProtKB-KW"/>
</dbReference>
<evidence type="ECO:0000259" key="9">
    <source>
        <dbReference type="PROSITE" id="PS51085"/>
    </source>
</evidence>
<evidence type="ECO:0000256" key="5">
    <source>
        <dbReference type="ARBA" id="ARBA00022827"/>
    </source>
</evidence>
<dbReference type="SUPFAM" id="SSF63380">
    <property type="entry name" value="Riboflavin synthase domain-like"/>
    <property type="match status" value="1"/>
</dbReference>
<dbReference type="Gene3D" id="2.40.30.10">
    <property type="entry name" value="Translation factors"/>
    <property type="match status" value="1"/>
</dbReference>
<keyword evidence="12" id="KW-1185">Reference proteome</keyword>
<evidence type="ECO:0000256" key="7">
    <source>
        <dbReference type="ARBA" id="ARBA00023004"/>
    </source>
</evidence>
<dbReference type="PRINTS" id="PR00410">
    <property type="entry name" value="PHEHYDRXLASE"/>
</dbReference>
<dbReference type="InterPro" id="IPR017927">
    <property type="entry name" value="FAD-bd_FR_type"/>
</dbReference>
<evidence type="ECO:0000256" key="4">
    <source>
        <dbReference type="ARBA" id="ARBA00022723"/>
    </source>
</evidence>
<dbReference type="OrthoDB" id="9789468at2"/>
<keyword evidence="2" id="KW-0285">Flavoprotein</keyword>
<evidence type="ECO:0000313" key="12">
    <source>
        <dbReference type="Proteomes" id="UP000263900"/>
    </source>
</evidence>
<dbReference type="Gene3D" id="3.40.50.80">
    <property type="entry name" value="Nucleotide-binding domain of ferredoxin-NADP reductase (FNR) module"/>
    <property type="match status" value="1"/>
</dbReference>
<dbReference type="Gene3D" id="3.10.20.30">
    <property type="match status" value="1"/>
</dbReference>
<reference evidence="11 12" key="1">
    <citation type="submission" date="2018-09" db="EMBL/GenBank/DDBJ databases">
        <title>Genome sequencing of strain 6GH32-13.</title>
        <authorList>
            <person name="Weon H.-Y."/>
            <person name="Heo J."/>
            <person name="Kwon S.-W."/>
        </authorList>
    </citation>
    <scope>NUCLEOTIDE SEQUENCE [LARGE SCALE GENOMIC DNA]</scope>
    <source>
        <strain evidence="11 12">5GH32-13</strain>
    </source>
</reference>
<comment type="cofactor">
    <cofactor evidence="1">
        <name>FAD</name>
        <dbReference type="ChEBI" id="CHEBI:57692"/>
    </cofactor>
</comment>
<dbReference type="SUPFAM" id="SSF54292">
    <property type="entry name" value="2Fe-2S ferredoxin-like"/>
    <property type="match status" value="1"/>
</dbReference>
<dbReference type="InterPro" id="IPR001433">
    <property type="entry name" value="OxRdtase_FAD/NAD-bd"/>
</dbReference>
<dbReference type="GO" id="GO:0050660">
    <property type="term" value="F:flavin adenine dinucleotide binding"/>
    <property type="evidence" value="ECO:0007669"/>
    <property type="project" value="TreeGrafter"/>
</dbReference>
<dbReference type="InterPro" id="IPR006058">
    <property type="entry name" value="2Fe2S_fd_BS"/>
</dbReference>
<feature type="domain" description="2Fe-2S ferredoxin-type" evidence="9">
    <location>
        <begin position="259"/>
        <end position="345"/>
    </location>
</feature>
<accession>A0A3B7MSB2</accession>
<dbReference type="SUPFAM" id="SSF52343">
    <property type="entry name" value="Ferredoxin reductase-like, C-terminal NADP-linked domain"/>
    <property type="match status" value="1"/>
</dbReference>
<keyword evidence="6" id="KW-0560">Oxidoreductase</keyword>
<name>A0A3B7MSB2_9BACT</name>
<dbReference type="RefSeq" id="WP_119050402.1">
    <property type="nucleotide sequence ID" value="NZ_CP032157.1"/>
</dbReference>
<organism evidence="11 12">
    <name type="scientific">Paraflavitalea soli</name>
    <dbReference type="NCBI Taxonomy" id="2315862"/>
    <lineage>
        <taxon>Bacteria</taxon>
        <taxon>Pseudomonadati</taxon>
        <taxon>Bacteroidota</taxon>
        <taxon>Chitinophagia</taxon>
        <taxon>Chitinophagales</taxon>
        <taxon>Chitinophagaceae</taxon>
        <taxon>Paraflavitalea</taxon>
    </lineage>
</organism>
<dbReference type="InterPro" id="IPR039261">
    <property type="entry name" value="FNR_nucleotide-bd"/>
</dbReference>
<gene>
    <name evidence="11" type="ORF">D3H65_11225</name>
</gene>
<keyword evidence="8" id="KW-0411">Iron-sulfur</keyword>
<dbReference type="Proteomes" id="UP000263900">
    <property type="component" value="Chromosome"/>
</dbReference>
<evidence type="ECO:0000256" key="3">
    <source>
        <dbReference type="ARBA" id="ARBA00022714"/>
    </source>
</evidence>
<dbReference type="KEGG" id="pseg:D3H65_11225"/>
<proteinExistence type="predicted"/>
<dbReference type="Pfam" id="PF00175">
    <property type="entry name" value="NAD_binding_1"/>
    <property type="match status" value="1"/>
</dbReference>
<dbReference type="InterPro" id="IPR036010">
    <property type="entry name" value="2Fe-2S_ferredoxin-like_sf"/>
</dbReference>
<dbReference type="EMBL" id="CP032157">
    <property type="protein sequence ID" value="AXY74515.1"/>
    <property type="molecule type" value="Genomic_DNA"/>
</dbReference>
<dbReference type="PROSITE" id="PS00197">
    <property type="entry name" value="2FE2S_FER_1"/>
    <property type="match status" value="1"/>
</dbReference>
<dbReference type="PROSITE" id="PS51384">
    <property type="entry name" value="FAD_FR"/>
    <property type="match status" value="1"/>
</dbReference>
<dbReference type="Pfam" id="PF00970">
    <property type="entry name" value="FAD_binding_6"/>
    <property type="match status" value="1"/>
</dbReference>
<dbReference type="CDD" id="cd00207">
    <property type="entry name" value="fer2"/>
    <property type="match status" value="1"/>
</dbReference>
<evidence type="ECO:0000313" key="11">
    <source>
        <dbReference type="EMBL" id="AXY74515.1"/>
    </source>
</evidence>
<protein>
    <submittedName>
        <fullName evidence="11">Oxidoreductase</fullName>
    </submittedName>
</protein>
<evidence type="ECO:0000256" key="1">
    <source>
        <dbReference type="ARBA" id="ARBA00001974"/>
    </source>
</evidence>
<evidence type="ECO:0000256" key="8">
    <source>
        <dbReference type="ARBA" id="ARBA00023014"/>
    </source>
</evidence>
<sequence>MDLLEWKVIRVIPEARDTISYVLEAISGAPVTYEAGQFLTFLLDYHGQEIRRSYSLGSTPGIDEQPFITVRKKENGAISRYILEHWHVGTLVSSLPPSGRFTLSTDPGHRRQVFFLAAGSGIVPVFALLKQLLRDESHSQVVLLYQNHDENNIIYHGAIQQLEMLFPARFTRIDLLSHPILPDLPHQRLNNGLFELLINRNLHPGPHPTLYYTCGPASFMRMVQFTLRVMGVEEEYIRKENFTVETVPPPAFTIDMAPRRVQVRRGEQHHEFTVAYPTTILQAALNQHIKLPYSCKGGRCSACTARCLSGTVKMNMNEVLTEKDLQNGLILTCVGYAETDLILEL</sequence>
<feature type="domain" description="FAD-binding FR-type" evidence="10">
    <location>
        <begin position="1"/>
        <end position="104"/>
    </location>
</feature>
<keyword evidence="3" id="KW-0001">2Fe-2S</keyword>
<dbReference type="GO" id="GO:0046872">
    <property type="term" value="F:metal ion binding"/>
    <property type="evidence" value="ECO:0007669"/>
    <property type="project" value="UniProtKB-KW"/>
</dbReference>
<dbReference type="InterPro" id="IPR050415">
    <property type="entry name" value="MRET"/>
</dbReference>
<keyword evidence="5" id="KW-0274">FAD</keyword>
<dbReference type="PANTHER" id="PTHR47354">
    <property type="entry name" value="NADH OXIDOREDUCTASE HCR"/>
    <property type="match status" value="1"/>
</dbReference>
<dbReference type="GO" id="GO:0051537">
    <property type="term" value="F:2 iron, 2 sulfur cluster binding"/>
    <property type="evidence" value="ECO:0007669"/>
    <property type="project" value="UniProtKB-KW"/>
</dbReference>
<keyword evidence="7" id="KW-0408">Iron</keyword>